<dbReference type="STRING" id="1149755.A0A2J6RJL9"/>
<evidence type="ECO:0000259" key="1">
    <source>
        <dbReference type="Pfam" id="PF00931"/>
    </source>
</evidence>
<keyword evidence="4" id="KW-1185">Reference proteome</keyword>
<dbReference type="InterPro" id="IPR019734">
    <property type="entry name" value="TPR_rpt"/>
</dbReference>
<feature type="domain" description="Heterokaryon incompatibility" evidence="2">
    <location>
        <begin position="32"/>
        <end position="83"/>
    </location>
</feature>
<dbReference type="Gene3D" id="1.25.40.10">
    <property type="entry name" value="Tetratricopeptide repeat domain"/>
    <property type="match status" value="1"/>
</dbReference>
<dbReference type="OrthoDB" id="1658288at2759"/>
<evidence type="ECO:0000313" key="3">
    <source>
        <dbReference type="EMBL" id="PMD38716.1"/>
    </source>
</evidence>
<name>A0A2J6RJL9_HYAVF</name>
<gene>
    <name evidence="3" type="ORF">L207DRAFT_490365</name>
</gene>
<dbReference type="InterPro" id="IPR010730">
    <property type="entry name" value="HET"/>
</dbReference>
<dbReference type="SMART" id="SM00028">
    <property type="entry name" value="TPR"/>
    <property type="match status" value="2"/>
</dbReference>
<dbReference type="Gene3D" id="3.40.50.300">
    <property type="entry name" value="P-loop containing nucleotide triphosphate hydrolases"/>
    <property type="match status" value="1"/>
</dbReference>
<dbReference type="SUPFAM" id="SSF48452">
    <property type="entry name" value="TPR-like"/>
    <property type="match status" value="1"/>
</dbReference>
<dbReference type="EMBL" id="KZ613947">
    <property type="protein sequence ID" value="PMD38716.1"/>
    <property type="molecule type" value="Genomic_DNA"/>
</dbReference>
<dbReference type="InterPro" id="IPR027417">
    <property type="entry name" value="P-loop_NTPase"/>
</dbReference>
<dbReference type="PANTHER" id="PTHR10622:SF10">
    <property type="entry name" value="HET DOMAIN-CONTAINING PROTEIN"/>
    <property type="match status" value="1"/>
</dbReference>
<proteinExistence type="predicted"/>
<feature type="domain" description="NB-ARC" evidence="1">
    <location>
        <begin position="261"/>
        <end position="393"/>
    </location>
</feature>
<dbReference type="Pfam" id="PF00931">
    <property type="entry name" value="NB-ARC"/>
    <property type="match status" value="1"/>
</dbReference>
<dbReference type="InterPro" id="IPR011990">
    <property type="entry name" value="TPR-like_helical_dom_sf"/>
</dbReference>
<dbReference type="Proteomes" id="UP000235786">
    <property type="component" value="Unassembled WGS sequence"/>
</dbReference>
<dbReference type="SUPFAM" id="SSF52540">
    <property type="entry name" value="P-loop containing nucleoside triphosphate hydrolases"/>
    <property type="match status" value="1"/>
</dbReference>
<sequence>MDTEEVNFDDFKAGTYKGKTGYRKIQFCGEQAARDGLQYFWVDSCCINKSNHTELSEAINSMFSWYGNAAKCYVYLSDVSTRSDTDDSFSPSLWKLAFRDSRWFTRAWTLQELIAPHSVEFFSREGERLGDKRSLELSIHEITRIPLEVFRGKPLTQLSVQERMQWAVNRTAKRKEDEAYSLLGIFGLHMPLIYGEGRENAFVRLQEEISRRLRGVNIHGNVHWIVPRPKNDLFTGRVELLLRIQKALRYDRTSSLEKQKRFVITGLGGQGKSEICLQIANQMRAEFWGVFWVDVDKASTAKSEFINIATQLNHSAKSVADALQVLANTKQTWLLILDNADDSNFDYQVYFPSGTHCAVLMTSRVVDCKQYSLDAFEALDGLEDKDSKELLLKAAEIPPKSWPSYSDQAGIVVRLLGSHTLALIQAGAYIARGHCQLDEYPKVYQRQRKQLLKFQLKQARSRYHNVYATFEASAEVLRQSESEAARDALCLLAVLSMLDSAVLPLQIFQSAWDGSREILGTSHGEKNEIDTISRSHINQLPSFLVVKSKEWNPFRLNEASSELALLSLITRHNGNDLVGLSMHPLAHAWARDRQTLEQQQDAWISCGCVLALSRADATIWHTQGRRLIPHIQSYLDIEIAKAVHFGSEALVIPILLKCGWALQDMRQDSELSHLLKDIFIELGKSPEEPSKEFLPLYALQARSLLDMGKNQEDIALLEQIVNIQATTLAETHPGLLESQHTLARAYNANGQATEAIKLLEQVVKIQATTLAETHPHQLTSQHNLAIAYQANGQTAEAIKLLEQVVKIQATTLAKTHPHRLTSQHALSYCIQQLNSGLWR</sequence>
<evidence type="ECO:0000313" key="4">
    <source>
        <dbReference type="Proteomes" id="UP000235786"/>
    </source>
</evidence>
<dbReference type="InterPro" id="IPR002182">
    <property type="entry name" value="NB-ARC"/>
</dbReference>
<organism evidence="3 4">
    <name type="scientific">Hyaloscypha variabilis (strain UAMH 11265 / GT02V1 / F)</name>
    <name type="common">Meliniomyces variabilis</name>
    <dbReference type="NCBI Taxonomy" id="1149755"/>
    <lineage>
        <taxon>Eukaryota</taxon>
        <taxon>Fungi</taxon>
        <taxon>Dikarya</taxon>
        <taxon>Ascomycota</taxon>
        <taxon>Pezizomycotina</taxon>
        <taxon>Leotiomycetes</taxon>
        <taxon>Helotiales</taxon>
        <taxon>Hyaloscyphaceae</taxon>
        <taxon>Hyaloscypha</taxon>
        <taxon>Hyaloscypha variabilis</taxon>
    </lineage>
</organism>
<accession>A0A2J6RJL9</accession>
<dbReference type="AlphaFoldDB" id="A0A2J6RJL9"/>
<dbReference type="PANTHER" id="PTHR10622">
    <property type="entry name" value="HET DOMAIN-CONTAINING PROTEIN"/>
    <property type="match status" value="1"/>
</dbReference>
<dbReference type="Pfam" id="PF06985">
    <property type="entry name" value="HET"/>
    <property type="match status" value="1"/>
</dbReference>
<dbReference type="GO" id="GO:0043531">
    <property type="term" value="F:ADP binding"/>
    <property type="evidence" value="ECO:0007669"/>
    <property type="project" value="InterPro"/>
</dbReference>
<dbReference type="Pfam" id="PF13424">
    <property type="entry name" value="TPR_12"/>
    <property type="match status" value="1"/>
</dbReference>
<protein>
    <submittedName>
        <fullName evidence="3">HET-domain-containing protein</fullName>
    </submittedName>
</protein>
<reference evidence="3 4" key="1">
    <citation type="submission" date="2016-04" db="EMBL/GenBank/DDBJ databases">
        <title>A degradative enzymes factory behind the ericoid mycorrhizal symbiosis.</title>
        <authorList>
            <consortium name="DOE Joint Genome Institute"/>
            <person name="Martino E."/>
            <person name="Morin E."/>
            <person name="Grelet G."/>
            <person name="Kuo A."/>
            <person name="Kohler A."/>
            <person name="Daghino S."/>
            <person name="Barry K."/>
            <person name="Choi C."/>
            <person name="Cichocki N."/>
            <person name="Clum A."/>
            <person name="Copeland A."/>
            <person name="Hainaut M."/>
            <person name="Haridas S."/>
            <person name="Labutti K."/>
            <person name="Lindquist E."/>
            <person name="Lipzen A."/>
            <person name="Khouja H.-R."/>
            <person name="Murat C."/>
            <person name="Ohm R."/>
            <person name="Olson A."/>
            <person name="Spatafora J."/>
            <person name="Veneault-Fourrey C."/>
            <person name="Henrissat B."/>
            <person name="Grigoriev I."/>
            <person name="Martin F."/>
            <person name="Perotto S."/>
        </authorList>
    </citation>
    <scope>NUCLEOTIDE SEQUENCE [LARGE SCALE GENOMIC DNA]</scope>
    <source>
        <strain evidence="3 4">F</strain>
    </source>
</reference>
<evidence type="ECO:0000259" key="2">
    <source>
        <dbReference type="Pfam" id="PF06985"/>
    </source>
</evidence>